<protein>
    <submittedName>
        <fullName evidence="6">Glycoside hydrolase family 92 protein</fullName>
    </submittedName>
</protein>
<evidence type="ECO:0000259" key="4">
    <source>
        <dbReference type="Pfam" id="PF07971"/>
    </source>
</evidence>
<dbReference type="GO" id="GO:0006516">
    <property type="term" value="P:glycoprotein catabolic process"/>
    <property type="evidence" value="ECO:0007669"/>
    <property type="project" value="TreeGrafter"/>
</dbReference>
<feature type="domain" description="Glycosyl hydrolase family 92" evidence="4">
    <location>
        <begin position="267"/>
        <end position="760"/>
    </location>
</feature>
<dbReference type="InterPro" id="IPR008928">
    <property type="entry name" value="6-hairpin_glycosidase_sf"/>
</dbReference>
<dbReference type="Pfam" id="PF17678">
    <property type="entry name" value="Glyco_hydro_92N"/>
    <property type="match status" value="1"/>
</dbReference>
<dbReference type="Gene3D" id="3.30.2080.10">
    <property type="entry name" value="GH92 mannosidase domain"/>
    <property type="match status" value="1"/>
</dbReference>
<dbReference type="GO" id="GO:0005975">
    <property type="term" value="P:carbohydrate metabolic process"/>
    <property type="evidence" value="ECO:0007669"/>
    <property type="project" value="InterPro"/>
</dbReference>
<evidence type="ECO:0000259" key="5">
    <source>
        <dbReference type="Pfam" id="PF17678"/>
    </source>
</evidence>
<dbReference type="GO" id="GO:0005829">
    <property type="term" value="C:cytosol"/>
    <property type="evidence" value="ECO:0007669"/>
    <property type="project" value="TreeGrafter"/>
</dbReference>
<dbReference type="AlphaFoldDB" id="A0A6G9AV28"/>
<dbReference type="PANTHER" id="PTHR12143:SF43">
    <property type="entry name" value="PUTATIVE-RELATED"/>
    <property type="match status" value="1"/>
</dbReference>
<gene>
    <name evidence="6" type="ORF">G8759_27970</name>
</gene>
<evidence type="ECO:0000256" key="2">
    <source>
        <dbReference type="ARBA" id="ARBA00011245"/>
    </source>
</evidence>
<feature type="domain" description="Glycosyl hydrolase family 92 N-terminal" evidence="5">
    <location>
        <begin position="42"/>
        <end position="261"/>
    </location>
</feature>
<dbReference type="EMBL" id="CP050063">
    <property type="protein sequence ID" value="QIP16204.1"/>
    <property type="molecule type" value="Genomic_DNA"/>
</dbReference>
<evidence type="ECO:0000256" key="1">
    <source>
        <dbReference type="ARBA" id="ARBA00001913"/>
    </source>
</evidence>
<comment type="subunit">
    <text evidence="2">Monomer.</text>
</comment>
<name>A0A6G9AV28_9BACT</name>
<dbReference type="PANTHER" id="PTHR12143">
    <property type="entry name" value="PEPTIDE N-GLYCANASE PNGASE -RELATED"/>
    <property type="match status" value="1"/>
</dbReference>
<dbReference type="InterPro" id="IPR012939">
    <property type="entry name" value="Glyco_hydro_92"/>
</dbReference>
<dbReference type="Gene3D" id="1.20.1050.60">
    <property type="entry name" value="alpha-1,2-mannosidase"/>
    <property type="match status" value="1"/>
</dbReference>
<evidence type="ECO:0000256" key="3">
    <source>
        <dbReference type="ARBA" id="ARBA00022837"/>
    </source>
</evidence>
<reference evidence="6 7" key="1">
    <citation type="submission" date="2020-03" db="EMBL/GenBank/DDBJ databases">
        <authorList>
            <person name="Kim M.K."/>
        </authorList>
    </citation>
    <scope>NUCLEOTIDE SEQUENCE [LARGE SCALE GENOMIC DNA]</scope>
    <source>
        <strain evidence="6 7">BT328</strain>
    </source>
</reference>
<dbReference type="Gene3D" id="1.20.1610.10">
    <property type="entry name" value="alpha-1,2-mannosidases domains"/>
    <property type="match status" value="1"/>
</dbReference>
<dbReference type="InterPro" id="IPR041371">
    <property type="entry name" value="GH92_N"/>
</dbReference>
<dbReference type="GO" id="GO:0030246">
    <property type="term" value="F:carbohydrate binding"/>
    <property type="evidence" value="ECO:0007669"/>
    <property type="project" value="InterPro"/>
</dbReference>
<keyword evidence="6" id="KW-0378">Hydrolase</keyword>
<dbReference type="Pfam" id="PF07971">
    <property type="entry name" value="Glyco_hydro_92"/>
    <property type="match status" value="1"/>
</dbReference>
<dbReference type="InterPro" id="IPR014718">
    <property type="entry name" value="GH-type_carb-bd"/>
</dbReference>
<organism evidence="6 7">
    <name type="scientific">Spirosoma aureum</name>
    <dbReference type="NCBI Taxonomy" id="2692134"/>
    <lineage>
        <taxon>Bacteria</taxon>
        <taxon>Pseudomonadati</taxon>
        <taxon>Bacteroidota</taxon>
        <taxon>Cytophagia</taxon>
        <taxon>Cytophagales</taxon>
        <taxon>Cytophagaceae</taxon>
        <taxon>Spirosoma</taxon>
    </lineage>
</organism>
<dbReference type="InterPro" id="IPR050883">
    <property type="entry name" value="PNGase"/>
</dbReference>
<dbReference type="Gene3D" id="2.70.98.10">
    <property type="match status" value="1"/>
</dbReference>
<keyword evidence="3" id="KW-0106">Calcium</keyword>
<dbReference type="RefSeq" id="WP_167215877.1">
    <property type="nucleotide sequence ID" value="NZ_CP050063.1"/>
</dbReference>
<evidence type="ECO:0000313" key="7">
    <source>
        <dbReference type="Proteomes" id="UP000501802"/>
    </source>
</evidence>
<sequence>MKIKIGILLTLSALLSLAGIQIGYSQQKKSSSPASSATGINYIDPTIGNVAPLYNTNRPVVHLPNQMIRMFPKRQDHLDMQITDFPMSSLNIITPQVIFGIKPFAGALADTGWYRRLTYDHDFETVQPWYYSVRLTDDNILTEFTPGERTGIYRFTFPAGVKKNILLSHYYKNGQYELQDGNALVGQEFVNDANHQQKGIAYLYGKISGKPESGKKQGEKDWGRYTVLGIPEKHKKVEGERAWFSYNEQDSPVVEFRYAISFVSREQAKKNFEKELTSVSFDQLKAKGKAAWEKTIGQIKVEGGTEAQKRSFYTALYRCYARMVDISEDGKYYSGYDKKVHDDQRPFYTDDYTWGNYLALHPLRTILDPKREADILQSYVNMYQQSGWIPEYPKFYGDRAGMFGFKSSVMFLDAYRKGIRNFDSNKALEGMLKSAEKRTMLPHRNDPKGALDDFYYAKGYYPALRPGEAETDSVAKLRGNGQRRSAVAVTLGNSYDSWALSELAKELNNQDVYKRYAPRAQNYKNLWHAKSGFFIPKDAKGDWIEIDPKFDGGHAGNDYYNENNGWSYRWNVQQDIKGFTELMGGADKLEQNLDQLFREGLDRPKYVFWDKFPDQTGMIGQFAMGNQVTFFIPYLFNYTNAPWKTQKYTRLLLDTWFQDNIFGVPGDEDGGSMSSFVVFSAMGFYPTTPGIPRYSITSPLFSKVTIDLPNGKKFTLIAHNSSRINKYIQSASMNGKPLSSLSFSHQELMDGGTLVLEMGEKTDKKWDITY</sequence>
<comment type="cofactor">
    <cofactor evidence="1">
        <name>Ca(2+)</name>
        <dbReference type="ChEBI" id="CHEBI:29108"/>
    </cofactor>
</comment>
<proteinExistence type="predicted"/>
<evidence type="ECO:0000313" key="6">
    <source>
        <dbReference type="EMBL" id="QIP16204.1"/>
    </source>
</evidence>
<dbReference type="NCBIfam" id="TIGR01180">
    <property type="entry name" value="aman2_put"/>
    <property type="match status" value="1"/>
</dbReference>
<dbReference type="FunFam" id="3.30.2080.10:FF:000001">
    <property type="entry name" value="Alpha-1,2-mannosidase subfamily"/>
    <property type="match status" value="1"/>
</dbReference>
<keyword evidence="7" id="KW-1185">Reference proteome</keyword>
<dbReference type="GO" id="GO:0000224">
    <property type="term" value="F:peptide-N4-(N-acetyl-beta-glucosaminyl)asparagine amidase activity"/>
    <property type="evidence" value="ECO:0007669"/>
    <property type="project" value="TreeGrafter"/>
</dbReference>
<dbReference type="SUPFAM" id="SSF48208">
    <property type="entry name" value="Six-hairpin glycosidases"/>
    <property type="match status" value="1"/>
</dbReference>
<accession>A0A6G9AV28</accession>
<dbReference type="InterPro" id="IPR005887">
    <property type="entry name" value="GH92_a_mannosidase_put"/>
</dbReference>
<dbReference type="KEGG" id="spib:G8759_27970"/>
<dbReference type="Proteomes" id="UP000501802">
    <property type="component" value="Chromosome"/>
</dbReference>